<dbReference type="EMBL" id="CP026538">
    <property type="protein sequence ID" value="QAZ69090.1"/>
    <property type="molecule type" value="Genomic_DNA"/>
</dbReference>
<dbReference type="Proteomes" id="UP000293296">
    <property type="component" value="Chromosome"/>
</dbReference>
<reference evidence="3 4" key="1">
    <citation type="submission" date="2018-02" db="EMBL/GenBank/DDBJ databases">
        <title>Genome sequence of Desulfovibrio carbinolicus DSM 3852.</title>
        <authorList>
            <person name="Wilbanks E."/>
            <person name="Skennerton C.T."/>
            <person name="Orphan V.J."/>
        </authorList>
    </citation>
    <scope>NUCLEOTIDE SEQUENCE [LARGE SCALE GENOMIC DNA]</scope>
    <source>
        <strain evidence="3 4">DSM 3852</strain>
    </source>
</reference>
<protein>
    <submittedName>
        <fullName evidence="3">Uncharacterized protein</fullName>
    </submittedName>
</protein>
<feature type="region of interest" description="Disordered" evidence="2">
    <location>
        <begin position="600"/>
        <end position="639"/>
    </location>
</feature>
<feature type="compositionally biased region" description="Low complexity" evidence="2">
    <location>
        <begin position="600"/>
        <end position="629"/>
    </location>
</feature>
<evidence type="ECO:0000313" key="4">
    <source>
        <dbReference type="Proteomes" id="UP000293296"/>
    </source>
</evidence>
<evidence type="ECO:0000256" key="1">
    <source>
        <dbReference type="SAM" id="Coils"/>
    </source>
</evidence>
<keyword evidence="1" id="KW-0175">Coiled coil</keyword>
<feature type="coiled-coil region" evidence="1">
    <location>
        <begin position="475"/>
        <end position="509"/>
    </location>
</feature>
<keyword evidence="4" id="KW-1185">Reference proteome</keyword>
<dbReference type="KEGG" id="dcb:C3Y92_18340"/>
<organism evidence="3 4">
    <name type="scientific">Solidesulfovibrio carbinolicus</name>
    <dbReference type="NCBI Taxonomy" id="296842"/>
    <lineage>
        <taxon>Bacteria</taxon>
        <taxon>Pseudomonadati</taxon>
        <taxon>Thermodesulfobacteriota</taxon>
        <taxon>Desulfovibrionia</taxon>
        <taxon>Desulfovibrionales</taxon>
        <taxon>Desulfovibrionaceae</taxon>
        <taxon>Solidesulfovibrio</taxon>
    </lineage>
</organism>
<dbReference type="RefSeq" id="WP_129355149.1">
    <property type="nucleotide sequence ID" value="NZ_CP026538.1"/>
</dbReference>
<evidence type="ECO:0000256" key="2">
    <source>
        <dbReference type="SAM" id="MobiDB-lite"/>
    </source>
</evidence>
<sequence>MSEQNDAAGIVRNKFETAQNYANDAWHSATSFLARLGGLTRVTYPKDHLPELPAAPAYSGVPQPPELPGVALDTVAAPILPRLTDLDLDGIEIPAFRTVAPDIVLPAAPAMELPRPPGDAPNLPDLELPAEPALVLPAPPVFSPLVIPELTTAVTPTFEGQRPPLPDMPAPGNLYVVPGEERHESSLRRALAQRLEAEVRAGGAGYGPELEEGLWERAKRRVDDALAQKLKDVSDDFAARGATGLGGPMAALLRAARADAAEGLAGHSLDLLVRQAEMAAQNGRAAVDQALALEAQDIDLVNQRAARSFEAARELARFGYEGLAAEVAVHNAQLARYQADAAVFEARIRAGLSELEAYKARVEGARLAGEVQKQAADLYLAELSGVTAMIGLYKARMEGAAAKASLGRDRLSAYEAQVAGYVAAVNANTARFNAHAAALAGEEAKARIYAEQVRAYGGEVEAAKTAAETRLAVAARENDTRLEAYKADVARFEAELRQAQAKADTLLKEKELALGLYDAVLKADGAQNELRSRDHASQVDAFLKAAEASIKEADMLLQNSLGELRLESEKIRSGAQISAQMAASALNAVSATAQIGFSESVGERTTTSTTESTQRSVSESTSRSNGSRESFNHNYNYRV</sequence>
<accession>A0A4P6HSC5</accession>
<gene>
    <name evidence="3" type="ORF">C3Y92_18340</name>
</gene>
<evidence type="ECO:0000313" key="3">
    <source>
        <dbReference type="EMBL" id="QAZ69090.1"/>
    </source>
</evidence>
<dbReference type="OrthoDB" id="5439820at2"/>
<proteinExistence type="predicted"/>
<dbReference type="AlphaFoldDB" id="A0A4P6HSC5"/>
<name>A0A4P6HSC5_9BACT</name>